<dbReference type="Pfam" id="PF21342">
    <property type="entry name" value="SoxA-TsdA_cyt-c"/>
    <property type="match status" value="1"/>
</dbReference>
<dbReference type="InterPro" id="IPR009056">
    <property type="entry name" value="Cyt_c-like_dom"/>
</dbReference>
<keyword evidence="3 4" id="KW-0408">Iron</keyword>
<dbReference type="PANTHER" id="PTHR33751:SF11">
    <property type="entry name" value="BLL4483 PROTEIN"/>
    <property type="match status" value="1"/>
</dbReference>
<dbReference type="GO" id="GO:0020037">
    <property type="term" value="F:heme binding"/>
    <property type="evidence" value="ECO:0007669"/>
    <property type="project" value="InterPro"/>
</dbReference>
<keyword evidence="5" id="KW-0732">Signal</keyword>
<dbReference type="Pfam" id="PF00034">
    <property type="entry name" value="Cytochrom_C"/>
    <property type="match status" value="2"/>
</dbReference>
<dbReference type="AlphaFoldDB" id="A0A9Q3W5M5"/>
<dbReference type="PANTHER" id="PTHR33751">
    <property type="entry name" value="CBB3-TYPE CYTOCHROME C OXIDASE SUBUNIT FIXP"/>
    <property type="match status" value="1"/>
</dbReference>
<gene>
    <name evidence="7" type="ORF">LZG35_10785</name>
</gene>
<keyword evidence="2 4" id="KW-0479">Metal-binding</keyword>
<dbReference type="Gene3D" id="1.10.760.10">
    <property type="entry name" value="Cytochrome c-like domain"/>
    <property type="match status" value="4"/>
</dbReference>
<dbReference type="GO" id="GO:0046872">
    <property type="term" value="F:metal ion binding"/>
    <property type="evidence" value="ECO:0007669"/>
    <property type="project" value="UniProtKB-KW"/>
</dbReference>
<feature type="domain" description="Cytochrome c" evidence="6">
    <location>
        <begin position="27"/>
        <end position="113"/>
    </location>
</feature>
<evidence type="ECO:0000256" key="5">
    <source>
        <dbReference type="SAM" id="SignalP"/>
    </source>
</evidence>
<feature type="domain" description="Cytochrome c" evidence="6">
    <location>
        <begin position="127"/>
        <end position="217"/>
    </location>
</feature>
<sequence length="525" mass="56033">MPASLASKRALRLSLIPFLFVSALAARGADSGETLARQGASGAPPCVTCHGTDGRGNAAGGFPSLAGLSADYQAKQLHDFASGKRANPIMAPIAKALSDEQIQAVAEYYAGLDAGSGQTDQQSSDKAAALPGRDWVVNGHWQANQPACVACHGDGARGVGNHFPALAGQHAGYLEAQLKAWQSGQRKNDAGGLMAAVANAMTEQQIKEVAAYLAALPTTGEIPEHARPDPAPRVADALNNYFQPPLLEDLPDNEFGASVRRGADIFRHTSTDAEAGRYVGNSQSCVNCHMNNGRQANAAPMWAAWGQYPAWRGKNQKVNTMAERLQGCFTYSQNAQASEAGQAPAADSQVIVDLMSFMFWQSKSTPTGEALPGRGYPELDKPAQPFSPERGAGLYAEHCALCHGDDGQGTALAKRRYQFPPLWGDQAFNWGAGMHRVNTAAAFIQANMPLGKPGSLSVQQAWDLAAFITSQPRPQDPRFKGDLDATIKDFHGNRAMDYYGKTVNGYHLGAPGTLEQWRKERTTGR</sequence>
<feature type="domain" description="Cytochrome c" evidence="6">
    <location>
        <begin position="257"/>
        <end position="472"/>
    </location>
</feature>
<feature type="chain" id="PRO_5040213326" evidence="5">
    <location>
        <begin position="26"/>
        <end position="525"/>
    </location>
</feature>
<dbReference type="EMBL" id="JAJVKT010000011">
    <property type="protein sequence ID" value="MCE7509121.1"/>
    <property type="molecule type" value="Genomic_DNA"/>
</dbReference>
<evidence type="ECO:0000256" key="4">
    <source>
        <dbReference type="PROSITE-ProRule" id="PRU00433"/>
    </source>
</evidence>
<name>A0A9Q3W5M5_9GAMM</name>
<dbReference type="Pfam" id="PF13442">
    <property type="entry name" value="Cytochrome_CBB3"/>
    <property type="match status" value="1"/>
</dbReference>
<dbReference type="InterPro" id="IPR050597">
    <property type="entry name" value="Cytochrome_c_Oxidase_Subunit"/>
</dbReference>
<keyword evidence="1 4" id="KW-0349">Heme</keyword>
<evidence type="ECO:0000313" key="7">
    <source>
        <dbReference type="EMBL" id="MCE7509121.1"/>
    </source>
</evidence>
<evidence type="ECO:0000256" key="2">
    <source>
        <dbReference type="ARBA" id="ARBA00022723"/>
    </source>
</evidence>
<feature type="signal peptide" evidence="5">
    <location>
        <begin position="1"/>
        <end position="25"/>
    </location>
</feature>
<dbReference type="Proteomes" id="UP001107961">
    <property type="component" value="Unassembled WGS sequence"/>
</dbReference>
<evidence type="ECO:0000256" key="1">
    <source>
        <dbReference type="ARBA" id="ARBA00022617"/>
    </source>
</evidence>
<keyword evidence="8" id="KW-1185">Reference proteome</keyword>
<organism evidence="7 8">
    <name type="scientific">Alloalcanivorax xenomutans</name>
    <dbReference type="NCBI Taxonomy" id="1094342"/>
    <lineage>
        <taxon>Bacteria</taxon>
        <taxon>Pseudomonadati</taxon>
        <taxon>Pseudomonadota</taxon>
        <taxon>Gammaproteobacteria</taxon>
        <taxon>Oceanospirillales</taxon>
        <taxon>Alcanivoracaceae</taxon>
        <taxon>Alloalcanivorax</taxon>
    </lineage>
</organism>
<accession>A0A9Q3W5M5</accession>
<evidence type="ECO:0000256" key="3">
    <source>
        <dbReference type="ARBA" id="ARBA00023004"/>
    </source>
</evidence>
<dbReference type="SUPFAM" id="SSF46626">
    <property type="entry name" value="Cytochrome c"/>
    <property type="match status" value="4"/>
</dbReference>
<reference evidence="7" key="1">
    <citation type="submission" date="2022-01" db="EMBL/GenBank/DDBJ databases">
        <authorList>
            <person name="Karlyshev A.V."/>
            <person name="Jaspars M."/>
        </authorList>
    </citation>
    <scope>NUCLEOTIDE SEQUENCE</scope>
    <source>
        <strain evidence="7">AGSA3-2</strain>
    </source>
</reference>
<evidence type="ECO:0000313" key="8">
    <source>
        <dbReference type="Proteomes" id="UP001107961"/>
    </source>
</evidence>
<dbReference type="PROSITE" id="PS51007">
    <property type="entry name" value="CYTC"/>
    <property type="match status" value="3"/>
</dbReference>
<dbReference type="GO" id="GO:0009055">
    <property type="term" value="F:electron transfer activity"/>
    <property type="evidence" value="ECO:0007669"/>
    <property type="project" value="InterPro"/>
</dbReference>
<evidence type="ECO:0000259" key="6">
    <source>
        <dbReference type="PROSITE" id="PS51007"/>
    </source>
</evidence>
<dbReference type="RefSeq" id="WP_080530648.1">
    <property type="nucleotide sequence ID" value="NZ_CBDDTQ010000001.1"/>
</dbReference>
<proteinExistence type="predicted"/>
<dbReference type="InterPro" id="IPR036909">
    <property type="entry name" value="Cyt_c-like_dom_sf"/>
</dbReference>
<protein>
    <submittedName>
        <fullName evidence="7">C-type cytochrome</fullName>
    </submittedName>
</protein>
<comment type="caution">
    <text evidence="7">The sequence shown here is derived from an EMBL/GenBank/DDBJ whole genome shotgun (WGS) entry which is preliminary data.</text>
</comment>